<dbReference type="InterPro" id="IPR003370">
    <property type="entry name" value="Chromate_transpt"/>
</dbReference>
<accession>A2SHX2</accession>
<dbReference type="PANTHER" id="PTHR43663">
    <property type="entry name" value="CHROMATE TRANSPORT PROTEIN-RELATED"/>
    <property type="match status" value="1"/>
</dbReference>
<evidence type="ECO:0000313" key="9">
    <source>
        <dbReference type="Proteomes" id="UP000000366"/>
    </source>
</evidence>
<dbReference type="eggNOG" id="COG2059">
    <property type="taxonomic scope" value="Bacteria"/>
</dbReference>
<protein>
    <submittedName>
        <fullName evidence="8">CHR transporter</fullName>
    </submittedName>
</protein>
<dbReference type="KEGG" id="mpt:Mpe_A2205"/>
<dbReference type="Proteomes" id="UP000000366">
    <property type="component" value="Chromosome"/>
</dbReference>
<evidence type="ECO:0000256" key="2">
    <source>
        <dbReference type="ARBA" id="ARBA00005262"/>
    </source>
</evidence>
<dbReference type="InterPro" id="IPR052518">
    <property type="entry name" value="CHR_Transporter"/>
</dbReference>
<evidence type="ECO:0000256" key="3">
    <source>
        <dbReference type="ARBA" id="ARBA00022475"/>
    </source>
</evidence>
<evidence type="ECO:0000256" key="6">
    <source>
        <dbReference type="ARBA" id="ARBA00023136"/>
    </source>
</evidence>
<name>A2SHX2_METPP</name>
<feature type="transmembrane region" description="Helical" evidence="7">
    <location>
        <begin position="146"/>
        <end position="167"/>
    </location>
</feature>
<dbReference type="Pfam" id="PF02417">
    <property type="entry name" value="Chromate_transp"/>
    <property type="match status" value="1"/>
</dbReference>
<evidence type="ECO:0000256" key="7">
    <source>
        <dbReference type="SAM" id="Phobius"/>
    </source>
</evidence>
<comment type="subcellular location">
    <subcellularLocation>
        <location evidence="1">Cell membrane</location>
        <topology evidence="1">Multi-pass membrane protein</topology>
    </subcellularLocation>
</comment>
<evidence type="ECO:0000313" key="8">
    <source>
        <dbReference type="EMBL" id="ABM95161.1"/>
    </source>
</evidence>
<dbReference type="STRING" id="420662.Mpe_A2205"/>
<gene>
    <name evidence="8" type="primary">chrA</name>
    <name evidence="8" type="ordered locus">Mpe_A2205</name>
</gene>
<comment type="similarity">
    <text evidence="2">Belongs to the chromate ion transporter (CHR) (TC 2.A.51) family.</text>
</comment>
<organism evidence="8 9">
    <name type="scientific">Methylibium petroleiphilum (strain ATCC BAA-1232 / LMG 22953 / PM1)</name>
    <dbReference type="NCBI Taxonomy" id="420662"/>
    <lineage>
        <taxon>Bacteria</taxon>
        <taxon>Pseudomonadati</taxon>
        <taxon>Pseudomonadota</taxon>
        <taxon>Betaproteobacteria</taxon>
        <taxon>Burkholderiales</taxon>
        <taxon>Sphaerotilaceae</taxon>
        <taxon>Methylibium</taxon>
    </lineage>
</organism>
<feature type="transmembrane region" description="Helical" evidence="7">
    <location>
        <begin position="66"/>
        <end position="93"/>
    </location>
</feature>
<reference evidence="8 9" key="1">
    <citation type="journal article" date="2007" name="J. Bacteriol.">
        <title>Whole-genome analysis of the methyl tert-butyl ether-degrading beta-proteobacterium Methylibium petroleiphilum PM1.</title>
        <authorList>
            <person name="Kane S.R."/>
            <person name="Chakicherla A.Y."/>
            <person name="Chain P.S.G."/>
            <person name="Schmidt R."/>
            <person name="Shin M.W."/>
            <person name="Legler T.C."/>
            <person name="Scow K.M."/>
            <person name="Larimer F.W."/>
            <person name="Lucas S.M."/>
            <person name="Richardson P.M."/>
            <person name="Hristova K.R."/>
        </authorList>
    </citation>
    <scope>NUCLEOTIDE SEQUENCE [LARGE SCALE GENOMIC DNA]</scope>
    <source>
        <strain evidence="9">ATCC BAA-1232 / LMG 22953 / PM1</strain>
    </source>
</reference>
<dbReference type="PANTHER" id="PTHR43663:SF1">
    <property type="entry name" value="CHROMATE TRANSPORTER"/>
    <property type="match status" value="1"/>
</dbReference>
<evidence type="ECO:0000256" key="5">
    <source>
        <dbReference type="ARBA" id="ARBA00022989"/>
    </source>
</evidence>
<feature type="transmembrane region" description="Helical" evidence="7">
    <location>
        <begin position="105"/>
        <end position="126"/>
    </location>
</feature>
<keyword evidence="6 7" id="KW-0472">Membrane</keyword>
<dbReference type="HOGENOM" id="CLU_018106_1_2_4"/>
<dbReference type="GO" id="GO:0005886">
    <property type="term" value="C:plasma membrane"/>
    <property type="evidence" value="ECO:0007669"/>
    <property type="project" value="UniProtKB-SubCell"/>
</dbReference>
<keyword evidence="9" id="KW-1185">Reference proteome</keyword>
<dbReference type="EMBL" id="CP000555">
    <property type="protein sequence ID" value="ABM95161.1"/>
    <property type="molecule type" value="Genomic_DNA"/>
</dbReference>
<keyword evidence="5 7" id="KW-1133">Transmembrane helix</keyword>
<sequence>MALFGHFLLLSLLSIGGAITVAPDMHRWMVVEQQLLSDPQFTSSIAIAQAAPGPNVLFVALLGYQAAGLLGAAATLLGIMLPSVTLALLVNRWGHTRQDWRSVRAFKVGMAPITLALIAATGWLLAAPPSEWRSLLATAVAALLVWRTRLHLLWMIAAGALLGLLGWI</sequence>
<proteinExistence type="inferred from homology"/>
<dbReference type="GO" id="GO:0015109">
    <property type="term" value="F:chromate transmembrane transporter activity"/>
    <property type="evidence" value="ECO:0007669"/>
    <property type="project" value="InterPro"/>
</dbReference>
<keyword evidence="4 7" id="KW-0812">Transmembrane</keyword>
<evidence type="ECO:0000256" key="4">
    <source>
        <dbReference type="ARBA" id="ARBA00022692"/>
    </source>
</evidence>
<evidence type="ECO:0000256" key="1">
    <source>
        <dbReference type="ARBA" id="ARBA00004651"/>
    </source>
</evidence>
<dbReference type="AlphaFoldDB" id="A2SHX2"/>
<keyword evidence="3" id="KW-1003">Cell membrane</keyword>